<keyword evidence="9" id="KW-0175">Coiled coil</keyword>
<feature type="coiled-coil region" evidence="9">
    <location>
        <begin position="66"/>
        <end position="100"/>
    </location>
</feature>
<evidence type="ECO:0000256" key="8">
    <source>
        <dbReference type="PROSITE-ProRule" id="PRU00221"/>
    </source>
</evidence>
<evidence type="ECO:0000256" key="9">
    <source>
        <dbReference type="SAM" id="Coils"/>
    </source>
</evidence>
<organism evidence="11 12">
    <name type="scientific">Hyalella azteca</name>
    <name type="common">Amphipod</name>
    <dbReference type="NCBI Taxonomy" id="294128"/>
    <lineage>
        <taxon>Eukaryota</taxon>
        <taxon>Metazoa</taxon>
        <taxon>Ecdysozoa</taxon>
        <taxon>Arthropoda</taxon>
        <taxon>Crustacea</taxon>
        <taxon>Multicrustacea</taxon>
        <taxon>Malacostraca</taxon>
        <taxon>Eumalacostraca</taxon>
        <taxon>Peracarida</taxon>
        <taxon>Amphipoda</taxon>
        <taxon>Senticaudata</taxon>
        <taxon>Talitrida</taxon>
        <taxon>Talitroidea</taxon>
        <taxon>Hyalellidae</taxon>
        <taxon>Hyalella</taxon>
    </lineage>
</organism>
<dbReference type="RefSeq" id="XP_018018610.1">
    <property type="nucleotide sequence ID" value="XM_018163121.2"/>
</dbReference>
<comment type="subcellular location">
    <subcellularLocation>
        <location evidence="2">Cytoplasm</location>
    </subcellularLocation>
    <subcellularLocation>
        <location evidence="1">Nucleus</location>
    </subcellularLocation>
</comment>
<evidence type="ECO:0000256" key="7">
    <source>
        <dbReference type="ARBA" id="ARBA00040954"/>
    </source>
</evidence>
<dbReference type="PROSITE" id="PS00678">
    <property type="entry name" value="WD_REPEATS_1"/>
    <property type="match status" value="2"/>
</dbReference>
<accession>A0A8B7NY28</accession>
<gene>
    <name evidence="12" type="primary">LOC108675134</name>
</gene>
<feature type="repeat" description="WD" evidence="8">
    <location>
        <begin position="244"/>
        <end position="276"/>
    </location>
</feature>
<keyword evidence="6" id="KW-0539">Nucleus</keyword>
<feature type="repeat" description="WD" evidence="8">
    <location>
        <begin position="411"/>
        <end position="451"/>
    </location>
</feature>
<dbReference type="CTD" id="22884"/>
<evidence type="ECO:0000256" key="2">
    <source>
        <dbReference type="ARBA" id="ARBA00004496"/>
    </source>
</evidence>
<dbReference type="OMA" id="TACIWGV"/>
<dbReference type="CDD" id="cd00200">
    <property type="entry name" value="WD40"/>
    <property type="match status" value="1"/>
</dbReference>
<dbReference type="PROSITE" id="PS50294">
    <property type="entry name" value="WD_REPEATS_REGION"/>
    <property type="match status" value="2"/>
</dbReference>
<dbReference type="GO" id="GO:0005634">
    <property type="term" value="C:nucleus"/>
    <property type="evidence" value="ECO:0007669"/>
    <property type="project" value="UniProtKB-SubCell"/>
</dbReference>
<keyword evidence="3" id="KW-0963">Cytoplasm</keyword>
<evidence type="ECO:0000256" key="10">
    <source>
        <dbReference type="SAM" id="MobiDB-lite"/>
    </source>
</evidence>
<dbReference type="InterPro" id="IPR001680">
    <property type="entry name" value="WD40_rpt"/>
</dbReference>
<feature type="compositionally biased region" description="Acidic residues" evidence="10">
    <location>
        <begin position="289"/>
        <end position="303"/>
    </location>
</feature>
<dbReference type="GO" id="GO:0005737">
    <property type="term" value="C:cytoplasm"/>
    <property type="evidence" value="ECO:0007669"/>
    <property type="project" value="UniProtKB-SubCell"/>
</dbReference>
<feature type="compositionally biased region" description="Basic and acidic residues" evidence="10">
    <location>
        <begin position="7"/>
        <end position="23"/>
    </location>
</feature>
<evidence type="ECO:0000256" key="4">
    <source>
        <dbReference type="ARBA" id="ARBA00022574"/>
    </source>
</evidence>
<dbReference type="Gene3D" id="2.130.10.10">
    <property type="entry name" value="YVTN repeat-like/Quinoprotein amine dehydrogenase"/>
    <property type="match status" value="3"/>
</dbReference>
<evidence type="ECO:0000256" key="6">
    <source>
        <dbReference type="ARBA" id="ARBA00023242"/>
    </source>
</evidence>
<name>A0A8B7NY28_HYAAZ</name>
<keyword evidence="11" id="KW-1185">Reference proteome</keyword>
<dbReference type="InterPro" id="IPR015943">
    <property type="entry name" value="WD40/YVTN_repeat-like_dom_sf"/>
</dbReference>
<protein>
    <recommendedName>
        <fullName evidence="7">WD repeat-containing protein 37</fullName>
    </recommendedName>
</protein>
<evidence type="ECO:0000256" key="1">
    <source>
        <dbReference type="ARBA" id="ARBA00004123"/>
    </source>
</evidence>
<evidence type="ECO:0000256" key="3">
    <source>
        <dbReference type="ARBA" id="ARBA00022490"/>
    </source>
</evidence>
<reference evidence="12" key="1">
    <citation type="submission" date="2025-08" db="UniProtKB">
        <authorList>
            <consortium name="RefSeq"/>
        </authorList>
    </citation>
    <scope>IDENTIFICATION</scope>
</reference>
<dbReference type="PANTHER" id="PTHR19855">
    <property type="entry name" value="WD40 REPEAT PROTEIN 12, 37"/>
    <property type="match status" value="1"/>
</dbReference>
<dbReference type="OrthoDB" id="9984207at2759"/>
<dbReference type="Proteomes" id="UP000694843">
    <property type="component" value="Unplaced"/>
</dbReference>
<dbReference type="SMART" id="SM00320">
    <property type="entry name" value="WD40"/>
    <property type="match status" value="7"/>
</dbReference>
<dbReference type="GeneID" id="108675134"/>
<dbReference type="InterPro" id="IPR020472">
    <property type="entry name" value="WD40_PAC1"/>
</dbReference>
<keyword evidence="5" id="KW-0677">Repeat</keyword>
<dbReference type="Pfam" id="PF00400">
    <property type="entry name" value="WD40"/>
    <property type="match status" value="5"/>
</dbReference>
<dbReference type="KEGG" id="hazt:108675134"/>
<evidence type="ECO:0000256" key="5">
    <source>
        <dbReference type="ARBA" id="ARBA00022737"/>
    </source>
</evidence>
<keyword evidence="4 8" id="KW-0853">WD repeat</keyword>
<feature type="region of interest" description="Disordered" evidence="10">
    <location>
        <begin position="1"/>
        <end position="26"/>
    </location>
</feature>
<dbReference type="PANTHER" id="PTHR19855:SF12">
    <property type="entry name" value="WD REPEAT-CONTAINING PROTEIN 37"/>
    <property type="match status" value="1"/>
</dbReference>
<evidence type="ECO:0000313" key="12">
    <source>
        <dbReference type="RefSeq" id="XP_018018610.1"/>
    </source>
</evidence>
<dbReference type="SUPFAM" id="SSF50978">
    <property type="entry name" value="WD40 repeat-like"/>
    <property type="match status" value="1"/>
</dbReference>
<feature type="region of interest" description="Disordered" evidence="10">
    <location>
        <begin position="286"/>
        <end position="314"/>
    </location>
</feature>
<feature type="region of interest" description="Disordered" evidence="10">
    <location>
        <begin position="144"/>
        <end position="171"/>
    </location>
</feature>
<feature type="repeat" description="WD" evidence="8">
    <location>
        <begin position="201"/>
        <end position="243"/>
    </location>
</feature>
<dbReference type="InterPro" id="IPR036322">
    <property type="entry name" value="WD40_repeat_dom_sf"/>
</dbReference>
<feature type="repeat" description="WD" evidence="8">
    <location>
        <begin position="368"/>
        <end position="409"/>
    </location>
</feature>
<dbReference type="PROSITE" id="PS50082">
    <property type="entry name" value="WD_REPEATS_2"/>
    <property type="match status" value="4"/>
</dbReference>
<evidence type="ECO:0000313" key="11">
    <source>
        <dbReference type="Proteomes" id="UP000694843"/>
    </source>
</evidence>
<sequence>MPVDSNLNREKTSGMKKRGDSKRSFTRLRHNTESEMQDYFPTQSSVLPPQFKARLNEWFALIEGEFEALYAQNIALQEKVERLSEQLQQKEDESSKHNSLVTVSDAATNQSSLVQFGGNLYGGNVSTVDSPAITSSSSAGLAAGLSAKQRSQLPPQPHQLKMPKAIGSSKSKAAVKLRVQTSRIVSSFKTSPVQCRMVREYLGHRDGVWDVDTILRDALLLATASADQTACIWDADSGRVVLQYTGHSGSVNSVKFHPSREIVLTASGDHTAHVWQAAISHDHLRVQSSEDEVEGSGEDEEDGGGGVEGGGYRTRHSTLRTPLLELRAHSGVVSAADWMAGGEQVLTAAWDRLACIYDANTGQLTSQLTGHDRELTHCCCHPTQRLIATASQDTTFRLYDSRDHRHTVSVFQGHTESVTSVCFTKEDVVVSGSDDRSVKVWDIKNMRSPLATMRLDSPVNRLAVSPSGSMIAIPHDNRQVRLYDLSGLRLARLPHSNRQGHRRMVCAVAWADDAYHQLHHTSSSGGGAGATNTSGGSIGAVASSAVVSTGPSPGSGGRDSIVSSAGPGNQPCLLFTAGFDRRVYGWEVSTVKEKE</sequence>
<proteinExistence type="predicted"/>
<dbReference type="InterPro" id="IPR019775">
    <property type="entry name" value="WD40_repeat_CS"/>
</dbReference>
<dbReference type="PRINTS" id="PR00320">
    <property type="entry name" value="GPROTEINBRPT"/>
</dbReference>
<dbReference type="AlphaFoldDB" id="A0A8B7NY28"/>